<dbReference type="EMBL" id="NWSH01000832">
    <property type="protein sequence ID" value="PCG73952.1"/>
    <property type="molecule type" value="Genomic_DNA"/>
</dbReference>
<evidence type="ECO:0000256" key="1">
    <source>
        <dbReference type="ARBA" id="ARBA00005298"/>
    </source>
</evidence>
<dbReference type="GO" id="GO:0005886">
    <property type="term" value="C:plasma membrane"/>
    <property type="evidence" value="ECO:0007669"/>
    <property type="project" value="TreeGrafter"/>
</dbReference>
<dbReference type="InterPro" id="IPR014752">
    <property type="entry name" value="Arrestin-like_C"/>
</dbReference>
<dbReference type="PANTHER" id="PTHR11188">
    <property type="entry name" value="ARRESTIN DOMAIN CONTAINING PROTEIN"/>
    <property type="match status" value="1"/>
</dbReference>
<reference evidence="4" key="1">
    <citation type="submission" date="2017-09" db="EMBL/GenBank/DDBJ databases">
        <title>Contemporary evolution of a Lepidopteran species, Heliothis virescens, in response to modern agricultural practices.</title>
        <authorList>
            <person name="Fritz M.L."/>
            <person name="Deyonke A.M."/>
            <person name="Papanicolaou A."/>
            <person name="Micinski S."/>
            <person name="Westbrook J."/>
            <person name="Gould F."/>
        </authorList>
    </citation>
    <scope>NUCLEOTIDE SEQUENCE [LARGE SCALE GENOMIC DNA]</scope>
    <source>
        <strain evidence="4">HvINT-</strain>
        <tissue evidence="4">Whole body</tissue>
    </source>
</reference>
<dbReference type="AlphaFoldDB" id="A0A2A4JRA1"/>
<comment type="caution">
    <text evidence="4">The sequence shown here is derived from an EMBL/GenBank/DDBJ whole genome shotgun (WGS) entry which is preliminary data.</text>
</comment>
<protein>
    <recommendedName>
        <fullName evidence="3">Arrestin C-terminal-like domain-containing protein</fullName>
    </recommendedName>
</protein>
<dbReference type="InterPro" id="IPR014756">
    <property type="entry name" value="Ig_E-set"/>
</dbReference>
<dbReference type="InterPro" id="IPR011021">
    <property type="entry name" value="Arrestin-like_N"/>
</dbReference>
<dbReference type="SUPFAM" id="SSF81296">
    <property type="entry name" value="E set domains"/>
    <property type="match status" value="2"/>
</dbReference>
<proteinExistence type="inferred from homology"/>
<dbReference type="Pfam" id="PF00339">
    <property type="entry name" value="Arrestin_N"/>
    <property type="match status" value="1"/>
</dbReference>
<dbReference type="GO" id="GO:0015031">
    <property type="term" value="P:protein transport"/>
    <property type="evidence" value="ECO:0007669"/>
    <property type="project" value="TreeGrafter"/>
</dbReference>
<dbReference type="Pfam" id="PF02752">
    <property type="entry name" value="Arrestin_C"/>
    <property type="match status" value="1"/>
</dbReference>
<keyword evidence="2" id="KW-0716">Sensory transduction</keyword>
<gene>
    <name evidence="4" type="ORF">B5V51_14077</name>
</gene>
<dbReference type="InterPro" id="IPR011022">
    <property type="entry name" value="Arrestin_C-like"/>
</dbReference>
<dbReference type="InterPro" id="IPR050357">
    <property type="entry name" value="Arrestin_domain-protein"/>
</dbReference>
<evidence type="ECO:0000256" key="2">
    <source>
        <dbReference type="ARBA" id="ARBA00022606"/>
    </source>
</evidence>
<sequence length="346" mass="39439">MSVKCQILLTNTEDGVFRAGLPVSGKLKYSLDTVTRYDSIDISLIGKGWCRWSETDCDTVHFFLNKEDNVTLTKNIFNAKPNDGKVLAGKYEYLFKFILPVNVPSSFKNKTCTIIYKVIAKFVESGSVNHTDKFDVEVPVRGYVEPCSPEPLIFGLKKELFSFTSKNQVTVKGKIEKTFLQPGENIALRLTINNDSDVPVNLLTELYAFHTYTSDKIKNNARKFERESVRSTAGVSPTLKEKSVSRLTCIVPTRASYTIQNSNVLKREYLVRVTARLPFPYFNEYVEIPVVIGEKKEEYKDEIERYKDDQLVIVEVPSTCDKYNEENVDTHFGGPINNWSLKSHMC</sequence>
<accession>A0A2A4JRA1</accession>
<dbReference type="STRING" id="7102.A0A2A4JRA1"/>
<comment type="similarity">
    <text evidence="1">Belongs to the arrestin family.</text>
</comment>
<dbReference type="Gene3D" id="2.60.40.640">
    <property type="match status" value="2"/>
</dbReference>
<evidence type="ECO:0000313" key="4">
    <source>
        <dbReference type="EMBL" id="PCG73952.1"/>
    </source>
</evidence>
<organism evidence="4">
    <name type="scientific">Heliothis virescens</name>
    <name type="common">Tobacco budworm moth</name>
    <dbReference type="NCBI Taxonomy" id="7102"/>
    <lineage>
        <taxon>Eukaryota</taxon>
        <taxon>Metazoa</taxon>
        <taxon>Ecdysozoa</taxon>
        <taxon>Arthropoda</taxon>
        <taxon>Hexapoda</taxon>
        <taxon>Insecta</taxon>
        <taxon>Pterygota</taxon>
        <taxon>Neoptera</taxon>
        <taxon>Endopterygota</taxon>
        <taxon>Lepidoptera</taxon>
        <taxon>Glossata</taxon>
        <taxon>Ditrysia</taxon>
        <taxon>Noctuoidea</taxon>
        <taxon>Noctuidae</taxon>
        <taxon>Heliothinae</taxon>
        <taxon>Heliothis</taxon>
    </lineage>
</organism>
<dbReference type="PANTHER" id="PTHR11188:SF172">
    <property type="entry name" value="ARRESTIN DOMAIN-CONTAINING PROTEIN 5"/>
    <property type="match status" value="1"/>
</dbReference>
<evidence type="ECO:0000259" key="3">
    <source>
        <dbReference type="SMART" id="SM01017"/>
    </source>
</evidence>
<name>A0A2A4JRA1_HELVI</name>
<dbReference type="SMART" id="SM01017">
    <property type="entry name" value="Arrestin_C"/>
    <property type="match status" value="1"/>
</dbReference>
<feature type="domain" description="Arrestin C-terminal-like" evidence="3">
    <location>
        <begin position="165"/>
        <end position="297"/>
    </location>
</feature>
<dbReference type="GO" id="GO:0005768">
    <property type="term" value="C:endosome"/>
    <property type="evidence" value="ECO:0007669"/>
    <property type="project" value="TreeGrafter"/>
</dbReference>